<dbReference type="Pfam" id="PF01520">
    <property type="entry name" value="Amidase_3"/>
    <property type="match status" value="1"/>
</dbReference>
<dbReference type="SUPFAM" id="SSF53187">
    <property type="entry name" value="Zn-dependent exopeptidases"/>
    <property type="match status" value="1"/>
</dbReference>
<evidence type="ECO:0000313" key="6">
    <source>
        <dbReference type="Proteomes" id="UP000290958"/>
    </source>
</evidence>
<dbReference type="InterPro" id="IPR002508">
    <property type="entry name" value="MurNAc-LAA_cat"/>
</dbReference>
<keyword evidence="6" id="KW-1185">Reference proteome</keyword>
<evidence type="ECO:0000259" key="4">
    <source>
        <dbReference type="SMART" id="SM00646"/>
    </source>
</evidence>
<feature type="domain" description="MurNAc-LAA" evidence="4">
    <location>
        <begin position="124"/>
        <end position="278"/>
    </location>
</feature>
<dbReference type="PANTHER" id="PTHR30404">
    <property type="entry name" value="N-ACETYLMURAMOYL-L-ALANINE AMIDASE"/>
    <property type="match status" value="1"/>
</dbReference>
<comment type="catalytic activity">
    <reaction evidence="1">
        <text>Hydrolyzes the link between N-acetylmuramoyl residues and L-amino acid residues in certain cell-wall glycopeptides.</text>
        <dbReference type="EC" id="3.5.1.28"/>
    </reaction>
</comment>
<dbReference type="GO" id="GO:0030288">
    <property type="term" value="C:outer membrane-bounded periplasmic space"/>
    <property type="evidence" value="ECO:0007669"/>
    <property type="project" value="TreeGrafter"/>
</dbReference>
<evidence type="ECO:0000256" key="3">
    <source>
        <dbReference type="ARBA" id="ARBA00022801"/>
    </source>
</evidence>
<evidence type="ECO:0000313" key="5">
    <source>
        <dbReference type="EMBL" id="RXR26528.1"/>
    </source>
</evidence>
<sequence>MSAHFLWLPALFASLGGAPDALSSDYARPPRRSHSITVHVAPPAKGLALPPIYGPADPARPLVVIDAGHGGHDPGAANRAHGQQEKEVTLALAIALRDRLVRGGRTRVALTRSDDRFLLLQERYDIARRLGADLFLSIHADAAENDGAQGATIYTLSETASDREAARLAMRENRADIINGVDVGAQEGTVSSILIDLSQREAMAQSVEFARLLYREAAPFVPFRSTWHRFASLVVLKAPDIPSVLFEAGYITSAQDVARLSSVKGRAQAAEGLARAIEIHFARAQISR</sequence>
<dbReference type="Proteomes" id="UP000290958">
    <property type="component" value="Unassembled WGS sequence"/>
</dbReference>
<protein>
    <recommendedName>
        <fullName evidence="2">N-acetylmuramoyl-L-alanine amidase</fullName>
        <ecNumber evidence="2">3.5.1.28</ecNumber>
    </recommendedName>
</protein>
<dbReference type="PANTHER" id="PTHR30404:SF0">
    <property type="entry name" value="N-ACETYLMURAMOYL-L-ALANINE AMIDASE AMIC"/>
    <property type="match status" value="1"/>
</dbReference>
<dbReference type="Gene3D" id="3.40.630.40">
    <property type="entry name" value="Zn-dependent exopeptidases"/>
    <property type="match status" value="1"/>
</dbReference>
<gene>
    <name evidence="5" type="ORF">EQG66_12510</name>
</gene>
<accession>A0A4Q1KFJ8</accession>
<dbReference type="AlphaFoldDB" id="A0A4Q1KFJ8"/>
<dbReference type="GO" id="GO:0008745">
    <property type="term" value="F:N-acetylmuramoyl-L-alanine amidase activity"/>
    <property type="evidence" value="ECO:0007669"/>
    <property type="project" value="UniProtKB-EC"/>
</dbReference>
<dbReference type="EMBL" id="SBKP01000014">
    <property type="protein sequence ID" value="RXR26528.1"/>
    <property type="molecule type" value="Genomic_DNA"/>
</dbReference>
<dbReference type="GO" id="GO:0009253">
    <property type="term" value="P:peptidoglycan catabolic process"/>
    <property type="evidence" value="ECO:0007669"/>
    <property type="project" value="InterPro"/>
</dbReference>
<evidence type="ECO:0000256" key="2">
    <source>
        <dbReference type="ARBA" id="ARBA00011901"/>
    </source>
</evidence>
<name>A0A4Q1KFJ8_9SPHN</name>
<dbReference type="InterPro" id="IPR050695">
    <property type="entry name" value="N-acetylmuramoyl_amidase_3"/>
</dbReference>
<organism evidence="5 6">
    <name type="scientific">Sphingobium fluviale</name>
    <dbReference type="NCBI Taxonomy" id="2506423"/>
    <lineage>
        <taxon>Bacteria</taxon>
        <taxon>Pseudomonadati</taxon>
        <taxon>Pseudomonadota</taxon>
        <taxon>Alphaproteobacteria</taxon>
        <taxon>Sphingomonadales</taxon>
        <taxon>Sphingomonadaceae</taxon>
        <taxon>Sphingobium</taxon>
    </lineage>
</organism>
<reference evidence="6" key="1">
    <citation type="submission" date="2019-01" db="EMBL/GenBank/DDBJ databases">
        <title>Cytophagaceae bacterium strain CAR-16.</title>
        <authorList>
            <person name="Chen W.-M."/>
        </authorList>
    </citation>
    <scope>NUCLEOTIDE SEQUENCE [LARGE SCALE GENOMIC DNA]</scope>
    <source>
        <strain evidence="6">CHR27</strain>
    </source>
</reference>
<keyword evidence="3" id="KW-0378">Hydrolase</keyword>
<dbReference type="OrthoDB" id="9806267at2"/>
<comment type="caution">
    <text evidence="5">The sequence shown here is derived from an EMBL/GenBank/DDBJ whole genome shotgun (WGS) entry which is preliminary data.</text>
</comment>
<dbReference type="SMART" id="SM00646">
    <property type="entry name" value="Ami_3"/>
    <property type="match status" value="1"/>
</dbReference>
<dbReference type="EC" id="3.5.1.28" evidence="2"/>
<evidence type="ECO:0000256" key="1">
    <source>
        <dbReference type="ARBA" id="ARBA00001561"/>
    </source>
</evidence>
<proteinExistence type="predicted"/>
<dbReference type="CDD" id="cd02696">
    <property type="entry name" value="MurNAc-LAA"/>
    <property type="match status" value="1"/>
</dbReference>